<sequence length="557" mass="61970">MQGDAHTALRWWQTRWFVGAMALAAAIPLLWPDIPPLVDLPGHMGRWRVQQAGGEVPWLAQWYDFNWMLIGNLGIDLLMVVLEPLLGLELAVKLVVLTIPPLTAFGLLWIAREVHGRVPPTALFALPLVYGYPLQFGFVNFALSMALALNAFALWLRLARLGRLQLRAALFVPLGAVIWVCHTFGWGMLGLLAFSAEAVRQYDKGQHHGGTRWFAAVFWAGIHCLSLAPPAALMVLWRTGGGVSGQTADWFNWRAKTLWLMMVLRDRWLTFDLAGFAALLIVIGAAIRSRTLTFSRNLAFSALVLAACYVLLPRIVFGSAYADMRLAPYMLAIGIVAIRPKPDIASGRAVLVATAGLAFVAIRLAATTVSFYQFDRVYDRELAALDAVPVGARLVSFIGHNCRNDWKMSRIEHLPAMALVRRLAFSNDQWSMAGAQLLTTKMPQAPGFRFDPSQITTPTRCPREWWRPIAVSLTWFPRDVFTHVWLVDPGPYDRRLEAGLKPLWRDGRSVVFEVEQGVPAATLRPNDLGPLGPEFLERIGKLRGHPHIAETAALKPS</sequence>
<feature type="transmembrane region" description="Helical" evidence="1">
    <location>
        <begin position="168"/>
        <end position="193"/>
    </location>
</feature>
<keyword evidence="1" id="KW-0812">Transmembrane</keyword>
<feature type="transmembrane region" description="Helical" evidence="1">
    <location>
        <begin position="65"/>
        <end position="82"/>
    </location>
</feature>
<name>A0ABX0U0P2_9SPHN</name>
<keyword evidence="1" id="KW-0472">Membrane</keyword>
<feature type="transmembrane region" description="Helical" evidence="1">
    <location>
        <begin position="132"/>
        <end position="156"/>
    </location>
</feature>
<gene>
    <name evidence="2" type="ORF">FHT01_001600</name>
</gene>
<protein>
    <recommendedName>
        <fullName evidence="4">Glucosyl transferase GtrII</fullName>
    </recommendedName>
</protein>
<dbReference type="Proteomes" id="UP000788153">
    <property type="component" value="Unassembled WGS sequence"/>
</dbReference>
<reference evidence="2 3" key="1">
    <citation type="submission" date="2020-03" db="EMBL/GenBank/DDBJ databases">
        <title>Genomic Encyclopedia of Type Strains, Phase IV (KMG-IV): sequencing the most valuable type-strain genomes for metagenomic binning, comparative biology and taxonomic classification.</title>
        <authorList>
            <person name="Goeker M."/>
        </authorList>
    </citation>
    <scope>NUCLEOTIDE SEQUENCE [LARGE SCALE GENOMIC DNA]</scope>
    <source>
        <strain evidence="2 3">DSM 22753</strain>
    </source>
</reference>
<accession>A0ABX0U0P2</accession>
<evidence type="ECO:0000256" key="1">
    <source>
        <dbReference type="SAM" id="Phobius"/>
    </source>
</evidence>
<keyword evidence="3" id="KW-1185">Reference proteome</keyword>
<comment type="caution">
    <text evidence="2">The sequence shown here is derived from an EMBL/GenBank/DDBJ whole genome shotgun (WGS) entry which is preliminary data.</text>
</comment>
<feature type="transmembrane region" description="Helical" evidence="1">
    <location>
        <begin position="12"/>
        <end position="31"/>
    </location>
</feature>
<evidence type="ECO:0000313" key="2">
    <source>
        <dbReference type="EMBL" id="NIJ24058.1"/>
    </source>
</evidence>
<feature type="transmembrane region" description="Helical" evidence="1">
    <location>
        <begin position="94"/>
        <end position="112"/>
    </location>
</feature>
<evidence type="ECO:0008006" key="4">
    <source>
        <dbReference type="Google" id="ProtNLM"/>
    </source>
</evidence>
<feature type="transmembrane region" description="Helical" evidence="1">
    <location>
        <begin position="299"/>
        <end position="322"/>
    </location>
</feature>
<feature type="transmembrane region" description="Helical" evidence="1">
    <location>
        <begin position="268"/>
        <end position="287"/>
    </location>
</feature>
<dbReference type="EMBL" id="JAASQP010000001">
    <property type="protein sequence ID" value="NIJ24058.1"/>
    <property type="molecule type" value="Genomic_DNA"/>
</dbReference>
<proteinExistence type="predicted"/>
<keyword evidence="1" id="KW-1133">Transmembrane helix</keyword>
<dbReference type="RefSeq" id="WP_243846656.1">
    <property type="nucleotide sequence ID" value="NZ_BAAAEV010000001.1"/>
</dbReference>
<organism evidence="2 3">
    <name type="scientific">Sphingomonas japonica</name>
    <dbReference type="NCBI Taxonomy" id="511662"/>
    <lineage>
        <taxon>Bacteria</taxon>
        <taxon>Pseudomonadati</taxon>
        <taxon>Pseudomonadota</taxon>
        <taxon>Alphaproteobacteria</taxon>
        <taxon>Sphingomonadales</taxon>
        <taxon>Sphingomonadaceae</taxon>
        <taxon>Sphingomonas</taxon>
    </lineage>
</organism>
<feature type="transmembrane region" description="Helical" evidence="1">
    <location>
        <begin position="349"/>
        <end position="372"/>
    </location>
</feature>
<evidence type="ECO:0000313" key="3">
    <source>
        <dbReference type="Proteomes" id="UP000788153"/>
    </source>
</evidence>